<evidence type="ECO:0000256" key="1">
    <source>
        <dbReference type="SAM" id="Phobius"/>
    </source>
</evidence>
<evidence type="ECO:0000313" key="2">
    <source>
        <dbReference type="EMBL" id="ANA85811.1"/>
    </source>
</evidence>
<gene>
    <name evidence="2" type="primary">39</name>
    <name evidence="2" type="ORF">PBI_WOES_39</name>
</gene>
<organism evidence="2 3">
    <name type="scientific">Gordonia phage Woes</name>
    <dbReference type="NCBI Taxonomy" id="1838084"/>
    <lineage>
        <taxon>Viruses</taxon>
        <taxon>Duplodnaviria</taxon>
        <taxon>Heunggongvirae</taxon>
        <taxon>Uroviricota</taxon>
        <taxon>Caudoviricetes</taxon>
        <taxon>Woesvirus</taxon>
        <taxon>Woesvirus woes</taxon>
    </lineage>
</organism>
<evidence type="ECO:0000313" key="3">
    <source>
        <dbReference type="Proteomes" id="UP000203182"/>
    </source>
</evidence>
<dbReference type="RefSeq" id="YP_009273429.1">
    <property type="nucleotide sequence ID" value="NC_030905.1"/>
</dbReference>
<feature type="transmembrane region" description="Helical" evidence="1">
    <location>
        <begin position="6"/>
        <end position="25"/>
    </location>
</feature>
<reference evidence="3" key="1">
    <citation type="submission" date="2016-03" db="EMBL/GenBank/DDBJ databases">
        <authorList>
            <person name="Ploux O."/>
        </authorList>
    </citation>
    <scope>NUCLEOTIDE SEQUENCE [LARGE SCALE GENOMIC DNA]</scope>
</reference>
<accession>A0A160DDK3</accession>
<keyword evidence="3" id="KW-1185">Reference proteome</keyword>
<sequence length="110" mass="12334">MNDVITLLLGGGLAASIIEIVKFVATRQQVKRKDEAASNNENASAQATIGGAWRELWQTNEQWSRELEKLVKHEREKSEKLVDLVQKAARLLPSDQADPILDEMHVIRSS</sequence>
<dbReference type="Proteomes" id="UP000203182">
    <property type="component" value="Segment"/>
</dbReference>
<name>A0A160DDK3_9CAUD</name>
<dbReference type="GeneID" id="28801396"/>
<keyword evidence="1" id="KW-0472">Membrane</keyword>
<keyword evidence="1" id="KW-1133">Transmembrane helix</keyword>
<dbReference type="EMBL" id="KU998240">
    <property type="protein sequence ID" value="ANA85811.1"/>
    <property type="molecule type" value="Genomic_DNA"/>
</dbReference>
<protein>
    <submittedName>
        <fullName evidence="2">Uncharacterized protein</fullName>
    </submittedName>
</protein>
<dbReference type="KEGG" id="vg:28801396"/>
<dbReference type="OrthoDB" id="25412at10239"/>
<proteinExistence type="predicted"/>
<keyword evidence="1" id="KW-0812">Transmembrane</keyword>